<comment type="caution">
    <text evidence="1">The sequence shown here is derived from an EMBL/GenBank/DDBJ whole genome shotgun (WGS) entry which is preliminary data.</text>
</comment>
<proteinExistence type="predicted"/>
<accession>A0ABW5N6V2</accession>
<dbReference type="RefSeq" id="WP_378257265.1">
    <property type="nucleotide sequence ID" value="NZ_JBHSJV010000001.1"/>
</dbReference>
<protein>
    <submittedName>
        <fullName evidence="1">Uncharacterized protein</fullName>
    </submittedName>
</protein>
<keyword evidence="2" id="KW-1185">Reference proteome</keyword>
<sequence>MSFKYRDKEYHQLIRADNIPEKSVLIHFYKQRQTYLYIDKTDVSKRYLDLFFLEKATNRAFIANGVEEINLDTYDLEIKYRIYG</sequence>
<name>A0ABW5N6V2_9FLAO</name>
<dbReference type="Proteomes" id="UP001597459">
    <property type="component" value="Unassembled WGS sequence"/>
</dbReference>
<evidence type="ECO:0000313" key="2">
    <source>
        <dbReference type="Proteomes" id="UP001597459"/>
    </source>
</evidence>
<gene>
    <name evidence="1" type="ORF">ACFSTE_07570</name>
</gene>
<evidence type="ECO:0000313" key="1">
    <source>
        <dbReference type="EMBL" id="MFD2590689.1"/>
    </source>
</evidence>
<organism evidence="1 2">
    <name type="scientific">Aquimarina hainanensis</name>
    <dbReference type="NCBI Taxonomy" id="1578017"/>
    <lineage>
        <taxon>Bacteria</taxon>
        <taxon>Pseudomonadati</taxon>
        <taxon>Bacteroidota</taxon>
        <taxon>Flavobacteriia</taxon>
        <taxon>Flavobacteriales</taxon>
        <taxon>Flavobacteriaceae</taxon>
        <taxon>Aquimarina</taxon>
    </lineage>
</organism>
<reference evidence="2" key="1">
    <citation type="journal article" date="2019" name="Int. J. Syst. Evol. Microbiol.">
        <title>The Global Catalogue of Microorganisms (GCM) 10K type strain sequencing project: providing services to taxonomists for standard genome sequencing and annotation.</title>
        <authorList>
            <consortium name="The Broad Institute Genomics Platform"/>
            <consortium name="The Broad Institute Genome Sequencing Center for Infectious Disease"/>
            <person name="Wu L."/>
            <person name="Ma J."/>
        </authorList>
    </citation>
    <scope>NUCLEOTIDE SEQUENCE [LARGE SCALE GENOMIC DNA]</scope>
    <source>
        <strain evidence="2">KCTC 42423</strain>
    </source>
</reference>
<dbReference type="EMBL" id="JBHULX010000004">
    <property type="protein sequence ID" value="MFD2590689.1"/>
    <property type="molecule type" value="Genomic_DNA"/>
</dbReference>